<dbReference type="InterPro" id="IPR003337">
    <property type="entry name" value="Trehalose_PPase"/>
</dbReference>
<dbReference type="InterPro" id="IPR023214">
    <property type="entry name" value="HAD_sf"/>
</dbReference>
<name>A0A6J7RRE2_9ZZZZ</name>
<dbReference type="NCBIfam" id="TIGR00685">
    <property type="entry name" value="T6PP"/>
    <property type="match status" value="1"/>
</dbReference>
<accession>A0A6J7RRE2</accession>
<dbReference type="EMBL" id="CAESAO010000169">
    <property type="protein sequence ID" value="CAB4346801.1"/>
    <property type="molecule type" value="Genomic_DNA"/>
</dbReference>
<evidence type="ECO:0000313" key="3">
    <source>
        <dbReference type="EMBL" id="CAB5031407.1"/>
    </source>
</evidence>
<dbReference type="Pfam" id="PF02358">
    <property type="entry name" value="Trehalose_PPase"/>
    <property type="match status" value="1"/>
</dbReference>
<dbReference type="InterPro" id="IPR036412">
    <property type="entry name" value="HAD-like_sf"/>
</dbReference>
<dbReference type="Gene3D" id="3.40.50.1000">
    <property type="entry name" value="HAD superfamily/HAD-like"/>
    <property type="match status" value="1"/>
</dbReference>
<proteinExistence type="predicted"/>
<protein>
    <submittedName>
        <fullName evidence="3">Unannotated protein</fullName>
    </submittedName>
</protein>
<dbReference type="AlphaFoldDB" id="A0A6J7RRE2"/>
<organism evidence="3">
    <name type="scientific">freshwater metagenome</name>
    <dbReference type="NCBI Taxonomy" id="449393"/>
    <lineage>
        <taxon>unclassified sequences</taxon>
        <taxon>metagenomes</taxon>
        <taxon>ecological metagenomes</taxon>
    </lineage>
</organism>
<dbReference type="Gene3D" id="3.30.70.1020">
    <property type="entry name" value="Trehalose-6-phosphate phosphatase related protein, domain 2"/>
    <property type="match status" value="1"/>
</dbReference>
<evidence type="ECO:0000313" key="2">
    <source>
        <dbReference type="EMBL" id="CAB4346801.1"/>
    </source>
</evidence>
<sequence>MPPASSLASAIAPLTADRSRTALLLDVDGTLAPIVRDPQASSVPELTRRLLIDCQVNYGLVGCVSGRQAKEARRIVGIGSLPYSGNHGLELLPRGAPQPIVNAEAEAWTERVRAAAHETIPELREASGLRIEDKGPIVALHWRGLDDEAEAEAVAEQIAEHAKAQGLLIQRGRSVIELRAPVTSTKSDAVRALLDGVDVDNALYVGDDRTDLDAFRALRALQHEGRLIETVCIGVRSEQTPSELLAEADLLIDGPEGVNSLLSALAG</sequence>
<dbReference type="InterPro" id="IPR044651">
    <property type="entry name" value="OTSB-like"/>
</dbReference>
<dbReference type="PANTHER" id="PTHR43768:SF3">
    <property type="entry name" value="TREHALOSE 6-PHOSPHATE PHOSPHATASE"/>
    <property type="match status" value="1"/>
</dbReference>
<dbReference type="GO" id="GO:0005992">
    <property type="term" value="P:trehalose biosynthetic process"/>
    <property type="evidence" value="ECO:0007669"/>
    <property type="project" value="InterPro"/>
</dbReference>
<dbReference type="GO" id="GO:0004805">
    <property type="term" value="F:trehalose-phosphatase activity"/>
    <property type="evidence" value="ECO:0007669"/>
    <property type="project" value="InterPro"/>
</dbReference>
<dbReference type="SUPFAM" id="SSF56784">
    <property type="entry name" value="HAD-like"/>
    <property type="match status" value="1"/>
</dbReference>
<reference evidence="3" key="1">
    <citation type="submission" date="2020-05" db="EMBL/GenBank/DDBJ databases">
        <authorList>
            <person name="Chiriac C."/>
            <person name="Salcher M."/>
            <person name="Ghai R."/>
            <person name="Kavagutti S V."/>
        </authorList>
    </citation>
    <scope>NUCLEOTIDE SEQUENCE</scope>
</reference>
<evidence type="ECO:0000256" key="1">
    <source>
        <dbReference type="ARBA" id="ARBA00022801"/>
    </source>
</evidence>
<dbReference type="EMBL" id="CAFBPX010000044">
    <property type="protein sequence ID" value="CAB5031407.1"/>
    <property type="molecule type" value="Genomic_DNA"/>
</dbReference>
<dbReference type="PANTHER" id="PTHR43768">
    <property type="entry name" value="TREHALOSE 6-PHOSPHATE PHOSPHATASE"/>
    <property type="match status" value="1"/>
</dbReference>
<gene>
    <name evidence="2" type="ORF">UFOPK3522_01481</name>
    <name evidence="3" type="ORF">UFOPK4175_00364</name>
</gene>
<keyword evidence="1" id="KW-0378">Hydrolase</keyword>